<gene>
    <name evidence="15" type="ORF">RI129_006009</name>
</gene>
<proteinExistence type="inferred from homology"/>
<evidence type="ECO:0000256" key="12">
    <source>
        <dbReference type="ARBA" id="ARBA00023128"/>
    </source>
</evidence>
<evidence type="ECO:0000313" key="15">
    <source>
        <dbReference type="EMBL" id="KAK5644709.1"/>
    </source>
</evidence>
<feature type="transmembrane region" description="Helical" evidence="14">
    <location>
        <begin position="44"/>
        <end position="62"/>
    </location>
</feature>
<evidence type="ECO:0000256" key="14">
    <source>
        <dbReference type="RuleBase" id="RU369077"/>
    </source>
</evidence>
<dbReference type="EMBL" id="JAVRBK010000004">
    <property type="protein sequence ID" value="KAK5644709.1"/>
    <property type="molecule type" value="Genomic_DNA"/>
</dbReference>
<keyword evidence="9 14" id="KW-0809">Transit peptide</keyword>
<dbReference type="GO" id="GO:0036444">
    <property type="term" value="P:calcium import into the mitochondrion"/>
    <property type="evidence" value="ECO:0007669"/>
    <property type="project" value="UniProtKB-UniRule"/>
</dbReference>
<dbReference type="AlphaFoldDB" id="A0AAN7VEJ2"/>
<keyword evidence="12 14" id="KW-0496">Mitochondrion</keyword>
<evidence type="ECO:0000256" key="10">
    <source>
        <dbReference type="ARBA" id="ARBA00022989"/>
    </source>
</evidence>
<comment type="function">
    <text evidence="14">Essential regulatory subunit of the mitochondrial calcium uniporter complex (uniplex), a complex that mediates calcium uptake into mitochondria.</text>
</comment>
<keyword evidence="13 14" id="KW-0472">Membrane</keyword>
<dbReference type="GO" id="GO:0051560">
    <property type="term" value="P:mitochondrial calcium ion homeostasis"/>
    <property type="evidence" value="ECO:0007669"/>
    <property type="project" value="UniProtKB-UniRule"/>
</dbReference>
<evidence type="ECO:0000256" key="5">
    <source>
        <dbReference type="ARBA" id="ARBA00022568"/>
    </source>
</evidence>
<keyword evidence="8 14" id="KW-0106">Calcium</keyword>
<dbReference type="Pfam" id="PF10161">
    <property type="entry name" value="DDDD"/>
    <property type="match status" value="1"/>
</dbReference>
<dbReference type="PANTHER" id="PTHR33904">
    <property type="entry name" value="ESSENTIAL MCU REGULATOR, MITOCHONDRIAL"/>
    <property type="match status" value="1"/>
</dbReference>
<dbReference type="Proteomes" id="UP001329430">
    <property type="component" value="Chromosome 4"/>
</dbReference>
<evidence type="ECO:0000256" key="11">
    <source>
        <dbReference type="ARBA" id="ARBA00023065"/>
    </source>
</evidence>
<comment type="subcellular location">
    <subcellularLocation>
        <location evidence="1 14">Mitochondrion inner membrane</location>
        <topology evidence="1 14">Single-pass membrane protein</topology>
    </subcellularLocation>
</comment>
<keyword evidence="4 14" id="KW-0813">Transport</keyword>
<keyword evidence="16" id="KW-1185">Reference proteome</keyword>
<evidence type="ECO:0000256" key="1">
    <source>
        <dbReference type="ARBA" id="ARBA00004434"/>
    </source>
</evidence>
<keyword evidence="5 14" id="KW-0109">Calcium transport</keyword>
<evidence type="ECO:0000256" key="4">
    <source>
        <dbReference type="ARBA" id="ARBA00022448"/>
    </source>
</evidence>
<evidence type="ECO:0000313" key="16">
    <source>
        <dbReference type="Proteomes" id="UP001329430"/>
    </source>
</evidence>
<evidence type="ECO:0000256" key="2">
    <source>
        <dbReference type="ARBA" id="ARBA00008958"/>
    </source>
</evidence>
<comment type="subunit">
    <text evidence="14">Component of the uniplex complex. Interacts (via the transmembrane region) with MCU (via the first transmembrane region); the interaction is direct.</text>
</comment>
<evidence type="ECO:0000256" key="13">
    <source>
        <dbReference type="ARBA" id="ARBA00023136"/>
    </source>
</evidence>
<organism evidence="15 16">
    <name type="scientific">Pyrocoelia pectoralis</name>
    <dbReference type="NCBI Taxonomy" id="417401"/>
    <lineage>
        <taxon>Eukaryota</taxon>
        <taxon>Metazoa</taxon>
        <taxon>Ecdysozoa</taxon>
        <taxon>Arthropoda</taxon>
        <taxon>Hexapoda</taxon>
        <taxon>Insecta</taxon>
        <taxon>Pterygota</taxon>
        <taxon>Neoptera</taxon>
        <taxon>Endopterygota</taxon>
        <taxon>Coleoptera</taxon>
        <taxon>Polyphaga</taxon>
        <taxon>Elateriformia</taxon>
        <taxon>Elateroidea</taxon>
        <taxon>Lampyridae</taxon>
        <taxon>Lampyrinae</taxon>
        <taxon>Pyrocoelia</taxon>
    </lineage>
</organism>
<dbReference type="PANTHER" id="PTHR33904:SF1">
    <property type="entry name" value="ESSENTIAL MCU REGULATOR, MITOCHONDRIAL"/>
    <property type="match status" value="1"/>
</dbReference>
<keyword evidence="7 14" id="KW-0999">Mitochondrion inner membrane</keyword>
<keyword evidence="10 14" id="KW-1133">Transmembrane helix</keyword>
<protein>
    <recommendedName>
        <fullName evidence="3 14">Essential MCU regulator, mitochondrial</fullName>
    </recommendedName>
    <alternativeName>
        <fullName evidence="14">Single-pass membrane protein with aspartate-rich tail 1, mitochondrial</fullName>
    </alternativeName>
</protein>
<name>A0AAN7VEJ2_9COLE</name>
<dbReference type="GO" id="GO:1990246">
    <property type="term" value="C:uniplex complex"/>
    <property type="evidence" value="ECO:0007669"/>
    <property type="project" value="UniProtKB-UniRule"/>
</dbReference>
<comment type="caution">
    <text evidence="15">The sequence shown here is derived from an EMBL/GenBank/DDBJ whole genome shotgun (WGS) entry which is preliminary data.</text>
</comment>
<sequence length="86" mass="9728">MRLIRLVNNRLLFPQNQPQYYCYRNKIRTPSGGIISEPSRIPFGVLRVIFTVASGLLIGAAISKNIANFLEENDLFVPSDDDDDDD</sequence>
<accession>A0AAN7VEJ2</accession>
<evidence type="ECO:0000256" key="3">
    <source>
        <dbReference type="ARBA" id="ARBA00022180"/>
    </source>
</evidence>
<evidence type="ECO:0000256" key="7">
    <source>
        <dbReference type="ARBA" id="ARBA00022792"/>
    </source>
</evidence>
<keyword evidence="6 14" id="KW-0812">Transmembrane</keyword>
<evidence type="ECO:0000256" key="8">
    <source>
        <dbReference type="ARBA" id="ARBA00022837"/>
    </source>
</evidence>
<keyword evidence="11 14" id="KW-0406">Ion transport</keyword>
<evidence type="ECO:0000256" key="6">
    <source>
        <dbReference type="ARBA" id="ARBA00022692"/>
    </source>
</evidence>
<comment type="similarity">
    <text evidence="2 14">Belongs to the SMDT1/EMRE family.</text>
</comment>
<reference evidence="15 16" key="1">
    <citation type="journal article" date="2024" name="Insects">
        <title>An Improved Chromosome-Level Genome Assembly of the Firefly Pyrocoelia pectoralis.</title>
        <authorList>
            <person name="Fu X."/>
            <person name="Meyer-Rochow V.B."/>
            <person name="Ballantyne L."/>
            <person name="Zhu X."/>
        </authorList>
    </citation>
    <scope>NUCLEOTIDE SEQUENCE [LARGE SCALE GENOMIC DNA]</scope>
    <source>
        <strain evidence="15">XCY_ONT2</strain>
    </source>
</reference>
<dbReference type="InterPro" id="IPR018782">
    <property type="entry name" value="MCU_reg"/>
</dbReference>
<evidence type="ECO:0000256" key="9">
    <source>
        <dbReference type="ARBA" id="ARBA00022946"/>
    </source>
</evidence>